<evidence type="ECO:0000313" key="1">
    <source>
        <dbReference type="EMBL" id="CAD7014583.1"/>
    </source>
</evidence>
<name>A0A811VKE7_CERCA</name>
<protein>
    <submittedName>
        <fullName evidence="1">(Mediterranean fruit fly) hypothetical protein</fullName>
    </submittedName>
</protein>
<reference evidence="1" key="1">
    <citation type="submission" date="2020-11" db="EMBL/GenBank/DDBJ databases">
        <authorList>
            <person name="Whitehead M."/>
        </authorList>
    </citation>
    <scope>NUCLEOTIDE SEQUENCE</scope>
    <source>
        <strain evidence="1">EGII</strain>
    </source>
</reference>
<dbReference type="Proteomes" id="UP000606786">
    <property type="component" value="Unassembled WGS sequence"/>
</dbReference>
<organism evidence="1 2">
    <name type="scientific">Ceratitis capitata</name>
    <name type="common">Mediterranean fruit fly</name>
    <name type="synonym">Tephritis capitata</name>
    <dbReference type="NCBI Taxonomy" id="7213"/>
    <lineage>
        <taxon>Eukaryota</taxon>
        <taxon>Metazoa</taxon>
        <taxon>Ecdysozoa</taxon>
        <taxon>Arthropoda</taxon>
        <taxon>Hexapoda</taxon>
        <taxon>Insecta</taxon>
        <taxon>Pterygota</taxon>
        <taxon>Neoptera</taxon>
        <taxon>Endopterygota</taxon>
        <taxon>Diptera</taxon>
        <taxon>Brachycera</taxon>
        <taxon>Muscomorpha</taxon>
        <taxon>Tephritoidea</taxon>
        <taxon>Tephritidae</taxon>
        <taxon>Ceratitis</taxon>
        <taxon>Ceratitis</taxon>
    </lineage>
</organism>
<keyword evidence="2" id="KW-1185">Reference proteome</keyword>
<accession>A0A811VKE7</accession>
<proteinExistence type="predicted"/>
<evidence type="ECO:0000313" key="2">
    <source>
        <dbReference type="Proteomes" id="UP000606786"/>
    </source>
</evidence>
<comment type="caution">
    <text evidence="1">The sequence shown here is derived from an EMBL/GenBank/DDBJ whole genome shotgun (WGS) entry which is preliminary data.</text>
</comment>
<dbReference type="AlphaFoldDB" id="A0A811VKE7"/>
<sequence length="146" mass="15601">MLLTFCALVEPLEGAPVVFVVIADAGVSPQLELLLATLLATIGLLLPATVAVDARRLPLFRLLRLLGEELLCELLARSGEAGGVGWLMEGWVVELELELVGGSEGPVLLRRRAKALLRPSVLFLSGPLPNKMHPQNTLNAFACALD</sequence>
<dbReference type="EMBL" id="CAJHJT010000056">
    <property type="protein sequence ID" value="CAD7014583.1"/>
    <property type="molecule type" value="Genomic_DNA"/>
</dbReference>
<gene>
    <name evidence="1" type="ORF">CCAP1982_LOCUS22579</name>
</gene>